<dbReference type="Gene3D" id="1.20.1250.20">
    <property type="entry name" value="MFS general substrate transporter like domains"/>
    <property type="match status" value="2"/>
</dbReference>
<name>A0ABY4P941_9LACO</name>
<dbReference type="Pfam" id="PF07690">
    <property type="entry name" value="MFS_1"/>
    <property type="match status" value="1"/>
</dbReference>
<feature type="transmembrane region" description="Helical" evidence="6">
    <location>
        <begin position="37"/>
        <end position="59"/>
    </location>
</feature>
<dbReference type="InterPro" id="IPR036259">
    <property type="entry name" value="MFS_trans_sf"/>
</dbReference>
<organism evidence="8 9">
    <name type="scientific">Bombilactobacillus folatiphilus</name>
    <dbReference type="NCBI Taxonomy" id="2923362"/>
    <lineage>
        <taxon>Bacteria</taxon>
        <taxon>Bacillati</taxon>
        <taxon>Bacillota</taxon>
        <taxon>Bacilli</taxon>
        <taxon>Lactobacillales</taxon>
        <taxon>Lactobacillaceae</taxon>
        <taxon>Bombilactobacillus</taxon>
    </lineage>
</organism>
<feature type="transmembrane region" description="Helical" evidence="6">
    <location>
        <begin position="296"/>
        <end position="319"/>
    </location>
</feature>
<dbReference type="PANTHER" id="PTHR23523:SF2">
    <property type="entry name" value="2-NITROIMIDAZOLE TRANSPORTER"/>
    <property type="match status" value="1"/>
</dbReference>
<feature type="transmembrane region" description="Helical" evidence="6">
    <location>
        <begin position="243"/>
        <end position="263"/>
    </location>
</feature>
<feature type="transmembrane region" description="Helical" evidence="6">
    <location>
        <begin position="360"/>
        <end position="382"/>
    </location>
</feature>
<keyword evidence="3 6" id="KW-0812">Transmembrane</keyword>
<evidence type="ECO:0000256" key="5">
    <source>
        <dbReference type="ARBA" id="ARBA00023136"/>
    </source>
</evidence>
<dbReference type="InterPro" id="IPR052524">
    <property type="entry name" value="MFS_Cyanate_Porter"/>
</dbReference>
<dbReference type="Proteomes" id="UP000831495">
    <property type="component" value="Chromosome"/>
</dbReference>
<feature type="transmembrane region" description="Helical" evidence="6">
    <location>
        <begin position="270"/>
        <end position="290"/>
    </location>
</feature>
<feature type="domain" description="Major facilitator superfamily (MFS) profile" evidence="7">
    <location>
        <begin position="5"/>
        <end position="384"/>
    </location>
</feature>
<dbReference type="PANTHER" id="PTHR23523">
    <property type="match status" value="1"/>
</dbReference>
<gene>
    <name evidence="8" type="ORF">MOO45_00805</name>
</gene>
<dbReference type="InterPro" id="IPR020846">
    <property type="entry name" value="MFS_dom"/>
</dbReference>
<evidence type="ECO:0000313" key="8">
    <source>
        <dbReference type="EMBL" id="UQS82263.1"/>
    </source>
</evidence>
<protein>
    <submittedName>
        <fullName evidence="8">MFS transporter</fullName>
    </submittedName>
</protein>
<reference evidence="8" key="1">
    <citation type="journal article" date="2022" name="Int. J. Syst. Evol. Microbiol.">
        <title>Apilactobacillus apisilvae sp. nov., Nicolia spurrieriana gen. nov. sp. nov., Bombilactobacillus folatiphilus sp. nov. and Bombilactobacillus thymidiniphilus sp. nov., four new lactic acid bacterial isolates from stingless bees Tetragonula carbonaria and Austroplebeia australis.</title>
        <authorList>
            <person name="Oliphant S.A."/>
            <person name="Watson-Haigh N.S."/>
            <person name="Sumby K.M."/>
            <person name="Gardner J."/>
            <person name="Groom S."/>
            <person name="Jiranek V."/>
        </authorList>
    </citation>
    <scope>NUCLEOTIDE SEQUENCE</scope>
    <source>
        <strain evidence="8">SG4_D2</strain>
    </source>
</reference>
<dbReference type="InterPro" id="IPR011701">
    <property type="entry name" value="MFS"/>
</dbReference>
<evidence type="ECO:0000256" key="4">
    <source>
        <dbReference type="ARBA" id="ARBA00022989"/>
    </source>
</evidence>
<dbReference type="SUPFAM" id="SSF103473">
    <property type="entry name" value="MFS general substrate transporter"/>
    <property type="match status" value="1"/>
</dbReference>
<keyword evidence="2" id="KW-0813">Transport</keyword>
<evidence type="ECO:0000256" key="6">
    <source>
        <dbReference type="SAM" id="Phobius"/>
    </source>
</evidence>
<accession>A0ABY4P941</accession>
<comment type="subcellular location">
    <subcellularLocation>
        <location evidence="1">Cell membrane</location>
        <topology evidence="1">Multi-pass membrane protein</topology>
    </subcellularLocation>
</comment>
<keyword evidence="5 6" id="KW-0472">Membrane</keyword>
<keyword evidence="4 6" id="KW-1133">Transmembrane helix</keyword>
<keyword evidence="9" id="KW-1185">Reference proteome</keyword>
<evidence type="ECO:0000256" key="2">
    <source>
        <dbReference type="ARBA" id="ARBA00022448"/>
    </source>
</evidence>
<feature type="transmembrane region" description="Helical" evidence="6">
    <location>
        <begin position="71"/>
        <end position="89"/>
    </location>
</feature>
<feature type="transmembrane region" description="Helical" evidence="6">
    <location>
        <begin position="95"/>
        <end position="116"/>
    </location>
</feature>
<dbReference type="PROSITE" id="PS50850">
    <property type="entry name" value="MFS"/>
    <property type="match status" value="1"/>
</dbReference>
<dbReference type="RefSeq" id="WP_249514532.1">
    <property type="nucleotide sequence ID" value="NZ_CP093366.1"/>
</dbReference>
<dbReference type="EMBL" id="CP093366">
    <property type="protein sequence ID" value="UQS82263.1"/>
    <property type="molecule type" value="Genomic_DNA"/>
</dbReference>
<proteinExistence type="predicted"/>
<sequence length="392" mass="42129">MKKRTLWSLSVGIILIAANLRLPITMLPPILPWLHHALGLATSLSGLLTTIPLLMFAILSPLIAKWGIRFGNARVLLVTLVVLTIGGYLRAWPSSFVLIAGTILVGIGISGGNVLLPAVIQEYFPQKATLLTSLYTFTMGLVASFGTGFAAPLVKKTSLSAAIMIMSSVSLVALIVWWFVDHQLPAHQKLQHHQTPVIAIKQYPLTWLMTCFFGLQSLLYYSMLTWLPVFWRDNHFSTNQAGLLATVFQLCGMPMSLLIPPLASTKLGKYVSVVIVGGGYALGTFGLLVVPHTMGWNLLLAVITGLASGSAFSLCMVFFQDKTSSFAQTAKLSGTAQSVGYLLAAIGPTLSGVIESQQHSFVGIFSGYCVLGVILLMSGILITRHGALPDSK</sequence>
<evidence type="ECO:0000256" key="3">
    <source>
        <dbReference type="ARBA" id="ARBA00022692"/>
    </source>
</evidence>
<feature type="transmembrane region" description="Helical" evidence="6">
    <location>
        <begin position="205"/>
        <end position="223"/>
    </location>
</feature>
<evidence type="ECO:0000256" key="1">
    <source>
        <dbReference type="ARBA" id="ARBA00004651"/>
    </source>
</evidence>
<feature type="transmembrane region" description="Helical" evidence="6">
    <location>
        <begin position="159"/>
        <end position="180"/>
    </location>
</feature>
<evidence type="ECO:0000313" key="9">
    <source>
        <dbReference type="Proteomes" id="UP000831495"/>
    </source>
</evidence>
<feature type="transmembrane region" description="Helical" evidence="6">
    <location>
        <begin position="128"/>
        <end position="153"/>
    </location>
</feature>
<feature type="transmembrane region" description="Helical" evidence="6">
    <location>
        <begin position="339"/>
        <end position="354"/>
    </location>
</feature>
<evidence type="ECO:0000259" key="7">
    <source>
        <dbReference type="PROSITE" id="PS50850"/>
    </source>
</evidence>